<dbReference type="GO" id="GO:0008270">
    <property type="term" value="F:zinc ion binding"/>
    <property type="evidence" value="ECO:0007669"/>
    <property type="project" value="UniProtKB-KW"/>
</dbReference>
<dbReference type="OrthoDB" id="757982at2759"/>
<feature type="region of interest" description="Disordered" evidence="4">
    <location>
        <begin position="752"/>
        <end position="792"/>
    </location>
</feature>
<evidence type="ECO:0000259" key="5">
    <source>
        <dbReference type="PROSITE" id="PS51050"/>
    </source>
</evidence>
<dbReference type="InterPro" id="IPR011124">
    <property type="entry name" value="Znf_CW"/>
</dbReference>
<evidence type="ECO:0000313" key="7">
    <source>
        <dbReference type="Proteomes" id="UP000626092"/>
    </source>
</evidence>
<accession>A0A834GZU9</accession>
<feature type="region of interest" description="Disordered" evidence="4">
    <location>
        <begin position="1254"/>
        <end position="1286"/>
    </location>
</feature>
<dbReference type="PANTHER" id="PTHR46524:SF12">
    <property type="entry name" value="CW-TYPE DOMAIN-CONTAINING PROTEIN"/>
    <property type="match status" value="1"/>
</dbReference>
<feature type="compositionally biased region" description="Polar residues" evidence="4">
    <location>
        <begin position="69"/>
        <end position="92"/>
    </location>
</feature>
<evidence type="ECO:0000313" key="6">
    <source>
        <dbReference type="EMBL" id="KAF7144945.1"/>
    </source>
</evidence>
<evidence type="ECO:0000256" key="4">
    <source>
        <dbReference type="SAM" id="MobiDB-lite"/>
    </source>
</evidence>
<feature type="region of interest" description="Disordered" evidence="4">
    <location>
        <begin position="1003"/>
        <end position="1030"/>
    </location>
</feature>
<name>A0A834GZU9_RHOSS</name>
<feature type="compositionally biased region" description="Basic and acidic residues" evidence="4">
    <location>
        <begin position="471"/>
        <end position="482"/>
    </location>
</feature>
<feature type="region of interest" description="Disordered" evidence="4">
    <location>
        <begin position="69"/>
        <end position="112"/>
    </location>
</feature>
<feature type="compositionally biased region" description="Polar residues" evidence="4">
    <location>
        <begin position="782"/>
        <end position="792"/>
    </location>
</feature>
<dbReference type="InterPro" id="IPR055300">
    <property type="entry name" value="CWZF3/5/7"/>
</dbReference>
<evidence type="ECO:0000256" key="2">
    <source>
        <dbReference type="ARBA" id="ARBA00022771"/>
    </source>
</evidence>
<dbReference type="Pfam" id="PF24756">
    <property type="entry name" value="THD_CWZF3-5-7"/>
    <property type="match status" value="1"/>
</dbReference>
<proteinExistence type="predicted"/>
<dbReference type="EMBL" id="WJXA01000004">
    <property type="protein sequence ID" value="KAF7144945.1"/>
    <property type="molecule type" value="Genomic_DNA"/>
</dbReference>
<feature type="compositionally biased region" description="Basic and acidic residues" evidence="4">
    <location>
        <begin position="1101"/>
        <end position="1112"/>
    </location>
</feature>
<evidence type="ECO:0000256" key="1">
    <source>
        <dbReference type="ARBA" id="ARBA00022723"/>
    </source>
</evidence>
<feature type="compositionally biased region" description="Polar residues" evidence="4">
    <location>
        <begin position="1015"/>
        <end position="1030"/>
    </location>
</feature>
<feature type="domain" description="CW-type" evidence="5">
    <location>
        <begin position="663"/>
        <end position="716"/>
    </location>
</feature>
<organism evidence="6 7">
    <name type="scientific">Rhododendron simsii</name>
    <name type="common">Sims's rhododendron</name>
    <dbReference type="NCBI Taxonomy" id="118357"/>
    <lineage>
        <taxon>Eukaryota</taxon>
        <taxon>Viridiplantae</taxon>
        <taxon>Streptophyta</taxon>
        <taxon>Embryophyta</taxon>
        <taxon>Tracheophyta</taxon>
        <taxon>Spermatophyta</taxon>
        <taxon>Magnoliopsida</taxon>
        <taxon>eudicotyledons</taxon>
        <taxon>Gunneridae</taxon>
        <taxon>Pentapetalae</taxon>
        <taxon>asterids</taxon>
        <taxon>Ericales</taxon>
        <taxon>Ericaceae</taxon>
        <taxon>Ericoideae</taxon>
        <taxon>Rhodoreae</taxon>
        <taxon>Rhododendron</taxon>
    </lineage>
</organism>
<feature type="region of interest" description="Disordered" evidence="4">
    <location>
        <begin position="1078"/>
        <end position="1123"/>
    </location>
</feature>
<feature type="region of interest" description="Disordered" evidence="4">
    <location>
        <begin position="512"/>
        <end position="533"/>
    </location>
</feature>
<feature type="compositionally biased region" description="Basic and acidic residues" evidence="4">
    <location>
        <begin position="1154"/>
        <end position="1171"/>
    </location>
</feature>
<feature type="compositionally biased region" description="Polar residues" evidence="4">
    <location>
        <begin position="754"/>
        <end position="764"/>
    </location>
</feature>
<dbReference type="Gene3D" id="3.30.40.100">
    <property type="match status" value="1"/>
</dbReference>
<feature type="compositionally biased region" description="Basic and acidic residues" evidence="4">
    <location>
        <begin position="1257"/>
        <end position="1286"/>
    </location>
</feature>
<gene>
    <name evidence="6" type="ORF">RHSIM_Rhsim04G0219600</name>
</gene>
<keyword evidence="3" id="KW-0862">Zinc</keyword>
<keyword evidence="7" id="KW-1185">Reference proteome</keyword>
<dbReference type="PANTHER" id="PTHR46524">
    <property type="entry name" value="CW-TYPE ZINC FINGER"/>
    <property type="match status" value="1"/>
</dbReference>
<keyword evidence="1" id="KW-0479">Metal-binding</keyword>
<keyword evidence="2" id="KW-0863">Zinc-finger</keyword>
<dbReference type="Proteomes" id="UP000626092">
    <property type="component" value="Unassembled WGS sequence"/>
</dbReference>
<dbReference type="InterPro" id="IPR056406">
    <property type="entry name" value="THD_CWZF3/5/7"/>
</dbReference>
<feature type="region of interest" description="Disordered" evidence="4">
    <location>
        <begin position="1152"/>
        <end position="1172"/>
    </location>
</feature>
<sequence length="1682" mass="185125">MEDTEVEEGEASCYFKDDSNIDPDVALSYIDEKLQNVLGHFQKDFEGGVSAENLGAKFGGYGSFLPTYQRSPSVRPQPKTPQRVQNFSSPKSPNVLPVEGGPHNSTAPSDAAPSMRIGTATCGLASLHDARALPVYVSTKQDSCLASVQVNEKFPLKLERVSNKPAKQDSCLSSGQVTEKLPMRHEPVSNKPVNPTEHRTLKVRIKVGSDNKARKNAAIYSGLGLISPSSSMGNSPSLEESGGMPSECQVALEESPNSIIGIMTSFPVPGGLPLSPLHESLLCLERKGKNSQGIDLVPAIKCGEEHPAVLANDSSSSMENKKVPKEKKTKIQEKTHKLVVLKREVSANFDDNRSTLLKREVARNVEHETLGWKQGFSNDTKLKPLSNYECHVLEVDRDGIEDRSPSDLVKNECFQSTSDREGGKYEKAKARSTSIEKICESRLKSTLMDISTDVTKNDLSRSDKVSAPLKADSDGSISKRDPTIGAADKSAQKVGRTAANYVEDEIRMPNGVGKASFGGKNKSREKSSGKQGLEVDGSLMVEVHEVPKDNKKAGKIHKSKLQNDIQKTRDDYKDVLHETRVEQMNNEIDSLERPFVDRTKDSNLQAVGRKHYASLEKPKEVLCNTKTVDNLTSETILNDAANDGRPSAEGVTSEMEHTSVDPMVIEEDWVCCDLCQKWRLLPYGTKPDQLPEKWLCSMLNWLHGMNHCDFSEEETTNALNALYQLPLPQSQNHLQNHVAGTAAGAADAFHFDQSHPNLSSQTMPNPRKKKQKSKGTPYAATNGGTVQISGSTNNIRQEVVKRRSLNDMQQPILESKLMSNSNVEHLSKSGNFPIDKIIHKQKEKHAISGNPKLDKLITKREADPYGCETTKKIKADVAFGNDKSSTTEHNGNIDKIGLGLPSKAAVKRIGKHDEKGSSKDVKSGWNGKVRISAKKLGDRASASLQAGSLDMETNDERRIAPKKRKLKDWQENQNYDETPRNNGNHVPVSKVFLKESSDCELRKGKKCRVSGTEGKASSTSKGDARSNTKNKVVKTLLSGNKENPVQGREEVKNIEKDQLPRIYRIKVASNKPVSVEMDPLKRDLGSEQLSRMATSSSSKVSDSRKSRTHFPDVRGSPVESVSSSPMRMSSIAFARKGILGNDAVRSGDFPGMDSPRKSFDGEANVESDRSGTARRGKVSGVFHSESLGFPVLDFRENNACQEFGEKCKSSVQHPPEFHRVKVKVCNPPREMEALNPKHDLKDEVETGAQNLALLHEGSSDLDRLEPVKDERSGTRGSDGEDAKRSDPALLKLRGGNLQVFPPHARKQGNAFDVVPVGNSSNDDLLNRCVFKDVLSTVRKDGSSHLASNALKEAEDLRCVADRLKDSEFGFECNEAYFQAALKFLYGASLLETCNGDVSKHAEMSPTQIYSRCAKYCGDCAHEYEKRQEMAAAALAYKCMEVAYMRIVYCKNSSTNRDRQDLQTSLQMVPQGESPSSSISDVDNLNNQAMVDKTAISKGLVPHAGNHVIVAHNQHNFLRLLDFTKDVNSAMEASRKCQTAFAAANGILEEAQNKEGIISVKRVIDFSFQDIEELIRLVRHAIGAISCQGRVSLRDVWLKDSWRLLDGCPPEGQRVWLLTSGLSFREALGACPSAMMTLAPEVSFLLRPLSFEVISAHRETSAAYSSCPAWIALYLTDNFVEHG</sequence>
<dbReference type="Pfam" id="PF07496">
    <property type="entry name" value="zf-CW"/>
    <property type="match status" value="1"/>
</dbReference>
<protein>
    <recommendedName>
        <fullName evidence="5">CW-type domain-containing protein</fullName>
    </recommendedName>
</protein>
<comment type="caution">
    <text evidence="6">The sequence shown here is derived from an EMBL/GenBank/DDBJ whole genome shotgun (WGS) entry which is preliminary data.</text>
</comment>
<reference evidence="6" key="1">
    <citation type="submission" date="2019-11" db="EMBL/GenBank/DDBJ databases">
        <authorList>
            <person name="Liu Y."/>
            <person name="Hou J."/>
            <person name="Li T.-Q."/>
            <person name="Guan C.-H."/>
            <person name="Wu X."/>
            <person name="Wu H.-Z."/>
            <person name="Ling F."/>
            <person name="Zhang R."/>
            <person name="Shi X.-G."/>
            <person name="Ren J.-P."/>
            <person name="Chen E.-F."/>
            <person name="Sun J.-M."/>
        </authorList>
    </citation>
    <scope>NUCLEOTIDE SEQUENCE</scope>
    <source>
        <strain evidence="6">Adult_tree_wgs_1</strain>
        <tissue evidence="6">Leaves</tissue>
    </source>
</reference>
<dbReference type="PROSITE" id="PS51050">
    <property type="entry name" value="ZF_CW"/>
    <property type="match status" value="1"/>
</dbReference>
<feature type="region of interest" description="Disordered" evidence="4">
    <location>
        <begin position="457"/>
        <end position="491"/>
    </location>
</feature>
<evidence type="ECO:0000256" key="3">
    <source>
        <dbReference type="ARBA" id="ARBA00022833"/>
    </source>
</evidence>